<name>A0A8D9CCU5_9VIRU</name>
<evidence type="ECO:0000313" key="1">
    <source>
        <dbReference type="EMBL" id="CAG7580220.1"/>
    </source>
</evidence>
<reference evidence="1" key="1">
    <citation type="submission" date="2021-06" db="EMBL/GenBank/DDBJ databases">
        <authorList>
            <person name="Gannon L."/>
            <person name="Redgwell R T."/>
            <person name="Michniewski S."/>
            <person name="Harrison D C."/>
            <person name="Millard A."/>
        </authorList>
    </citation>
    <scope>NUCLEOTIDE SEQUENCE</scope>
</reference>
<dbReference type="EMBL" id="OU342829">
    <property type="protein sequence ID" value="CAG7580220.1"/>
    <property type="molecule type" value="Genomic_DNA"/>
</dbReference>
<organism evidence="1">
    <name type="scientific">uncultured marine phage</name>
    <dbReference type="NCBI Taxonomy" id="707152"/>
    <lineage>
        <taxon>Viruses</taxon>
        <taxon>environmental samples</taxon>
    </lineage>
</organism>
<accession>A0A8D9CCU5</accession>
<gene>
    <name evidence="1" type="ORF">SLAVMIC_00307</name>
</gene>
<proteinExistence type="predicted"/>
<sequence length="90" mass="11174">MTSKDEAITQLMLDKGYQCRINHPNIYFNKIYMKQYEFKINLNDLEHNFNLPENLVRYLTSYYEFCFKEQIEIEEKINRREDRLKNILKK</sequence>
<protein>
    <submittedName>
        <fullName evidence="1">Uncharacterized protein</fullName>
    </submittedName>
</protein>